<evidence type="ECO:0000313" key="1">
    <source>
        <dbReference type="EMBL" id="KFI25391.1"/>
    </source>
</evidence>
<keyword evidence="2" id="KW-1185">Reference proteome</keyword>
<sequence>MPNDSLRVIAAMARKGGSGKTTLSRALISAAIAAGRRVTLMDTDGTDALGAWYERAEGAGYGSPLLTRIRALSIAAIEQEIERIYDEDLADLIFIDTAGVGADWSDSVAVLADHIVTPVMLSTTDFKVGIQTADWFAHLRTRVDDPSALPQHHVVLNMVPAKPTKADAELIAQAVNCFPVVETVMMHRNAFKEMDRLGLLHAIALARQNDPNPLMKPHARPLVEALEEATDILNTIISG</sequence>
<proteinExistence type="predicted"/>
<dbReference type="OrthoDB" id="7820287at2"/>
<dbReference type="InterPro" id="IPR050678">
    <property type="entry name" value="DNA_Partitioning_ATPase"/>
</dbReference>
<accession>A0A086XTP1</accession>
<dbReference type="Gene3D" id="3.40.50.300">
    <property type="entry name" value="P-loop containing nucleotide triphosphate hydrolases"/>
    <property type="match status" value="1"/>
</dbReference>
<dbReference type="GO" id="GO:0003677">
    <property type="term" value="F:DNA binding"/>
    <property type="evidence" value="ECO:0007669"/>
    <property type="project" value="UniProtKB-KW"/>
</dbReference>
<keyword evidence="1" id="KW-0238">DNA-binding</keyword>
<reference evidence="1 2" key="1">
    <citation type="submission" date="2014-03" db="EMBL/GenBank/DDBJ databases">
        <title>Genome of Haematobacter massiliensis CCUG 47968.</title>
        <authorList>
            <person name="Wang D."/>
            <person name="Wang G."/>
        </authorList>
    </citation>
    <scope>NUCLEOTIDE SEQUENCE [LARGE SCALE GENOMIC DNA]</scope>
    <source>
        <strain evidence="1 2">CCUG 47968</strain>
    </source>
</reference>
<comment type="caution">
    <text evidence="1">The sequence shown here is derived from an EMBL/GenBank/DDBJ whole genome shotgun (WGS) entry which is preliminary data.</text>
</comment>
<dbReference type="STRING" id="195105.CN97_08330"/>
<dbReference type="Pfam" id="PF07015">
    <property type="entry name" value="VirC1"/>
    <property type="match status" value="1"/>
</dbReference>
<protein>
    <submittedName>
        <fullName evidence="1">DNA-binding protein</fullName>
    </submittedName>
</protein>
<dbReference type="RefSeq" id="WP_035714927.1">
    <property type="nucleotide sequence ID" value="NZ_CAMIFG010000043.1"/>
</dbReference>
<dbReference type="CDD" id="cd02042">
    <property type="entry name" value="ParAB_family"/>
    <property type="match status" value="1"/>
</dbReference>
<dbReference type="eggNOG" id="COG1192">
    <property type="taxonomic scope" value="Bacteria"/>
</dbReference>
<gene>
    <name evidence="1" type="ORF">CN97_08330</name>
</gene>
<evidence type="ECO:0000313" key="2">
    <source>
        <dbReference type="Proteomes" id="UP000028826"/>
    </source>
</evidence>
<name>A0A086XTP1_9RHOB</name>
<dbReference type="InterPro" id="IPR027417">
    <property type="entry name" value="P-loop_NTPase"/>
</dbReference>
<dbReference type="Proteomes" id="UP000028826">
    <property type="component" value="Unassembled WGS sequence"/>
</dbReference>
<dbReference type="AlphaFoldDB" id="A0A086XTP1"/>
<dbReference type="PANTHER" id="PTHR13696">
    <property type="entry name" value="P-LOOP CONTAINING NUCLEOSIDE TRIPHOSPHATE HYDROLASE"/>
    <property type="match status" value="1"/>
</dbReference>
<dbReference type="PANTHER" id="PTHR13696:SF96">
    <property type="entry name" value="COBQ_COBB_MIND_PARA NUCLEOTIDE BINDING DOMAIN-CONTAINING PROTEIN"/>
    <property type="match status" value="1"/>
</dbReference>
<dbReference type="InterPro" id="IPR009744">
    <property type="entry name" value="VirC1"/>
</dbReference>
<organism evidence="1 2">
    <name type="scientific">Haematobacter massiliensis</name>
    <dbReference type="NCBI Taxonomy" id="195105"/>
    <lineage>
        <taxon>Bacteria</taxon>
        <taxon>Pseudomonadati</taxon>
        <taxon>Pseudomonadota</taxon>
        <taxon>Alphaproteobacteria</taxon>
        <taxon>Rhodobacterales</taxon>
        <taxon>Paracoccaceae</taxon>
        <taxon>Haematobacter</taxon>
    </lineage>
</organism>
<dbReference type="EMBL" id="JGYG01000026">
    <property type="protein sequence ID" value="KFI25391.1"/>
    <property type="molecule type" value="Genomic_DNA"/>
</dbReference>
<dbReference type="SUPFAM" id="SSF52540">
    <property type="entry name" value="P-loop containing nucleoside triphosphate hydrolases"/>
    <property type="match status" value="1"/>
</dbReference>